<organism evidence="2 3">
    <name type="scientific">Prunus armeniaca</name>
    <name type="common">Apricot</name>
    <name type="synonym">Armeniaca vulgaris</name>
    <dbReference type="NCBI Taxonomy" id="36596"/>
    <lineage>
        <taxon>Eukaryota</taxon>
        <taxon>Viridiplantae</taxon>
        <taxon>Streptophyta</taxon>
        <taxon>Embryophyta</taxon>
        <taxon>Tracheophyta</taxon>
        <taxon>Spermatophyta</taxon>
        <taxon>Magnoliopsida</taxon>
        <taxon>eudicotyledons</taxon>
        <taxon>Gunneridae</taxon>
        <taxon>Pentapetalae</taxon>
        <taxon>rosids</taxon>
        <taxon>fabids</taxon>
        <taxon>Rosales</taxon>
        <taxon>Rosaceae</taxon>
        <taxon>Amygdaloideae</taxon>
        <taxon>Amygdaleae</taxon>
        <taxon>Prunus</taxon>
    </lineage>
</organism>
<evidence type="ECO:0000313" key="3">
    <source>
        <dbReference type="Proteomes" id="UP000507222"/>
    </source>
</evidence>
<feature type="compositionally biased region" description="Polar residues" evidence="1">
    <location>
        <begin position="73"/>
        <end position="82"/>
    </location>
</feature>
<name>A0A6J5UGZ4_PRUAR</name>
<sequence>MRMTKKPQKAKKKETKGGVFSVVEAEQKKSELWLKGHGRRQKAESRSSNVYGTSKKRLNDLMFREEEKRGRQDLSQGLQSLGTKAAHDIW</sequence>
<gene>
    <name evidence="2" type="ORF">CURHAP_LOCUS24546</name>
</gene>
<reference evidence="2 3" key="1">
    <citation type="submission" date="2020-05" db="EMBL/GenBank/DDBJ databases">
        <authorList>
            <person name="Campoy J."/>
            <person name="Schneeberger K."/>
            <person name="Spophaly S."/>
        </authorList>
    </citation>
    <scope>NUCLEOTIDE SEQUENCE [LARGE SCALE GENOMIC DNA]</scope>
    <source>
        <strain evidence="2">PruArmRojPasFocal</strain>
    </source>
</reference>
<protein>
    <submittedName>
        <fullName evidence="2">Uncharacterized protein</fullName>
    </submittedName>
</protein>
<proteinExistence type="predicted"/>
<evidence type="ECO:0000313" key="2">
    <source>
        <dbReference type="EMBL" id="CAB4275619.1"/>
    </source>
</evidence>
<dbReference type="AlphaFoldDB" id="A0A6J5UGZ4"/>
<feature type="compositionally biased region" description="Basic and acidic residues" evidence="1">
    <location>
        <begin position="57"/>
        <end position="72"/>
    </location>
</feature>
<dbReference type="Proteomes" id="UP000507222">
    <property type="component" value="Unassembled WGS sequence"/>
</dbReference>
<accession>A0A6J5UGZ4</accession>
<feature type="region of interest" description="Disordered" evidence="1">
    <location>
        <begin position="35"/>
        <end position="90"/>
    </location>
</feature>
<evidence type="ECO:0000256" key="1">
    <source>
        <dbReference type="SAM" id="MobiDB-lite"/>
    </source>
</evidence>
<dbReference type="EMBL" id="CAEKDK010000004">
    <property type="protein sequence ID" value="CAB4275619.1"/>
    <property type="molecule type" value="Genomic_DNA"/>
</dbReference>